<evidence type="ECO:0000313" key="2">
    <source>
        <dbReference type="Proteomes" id="UP000199545"/>
    </source>
</evidence>
<dbReference type="Proteomes" id="UP000199545">
    <property type="component" value="Unassembled WGS sequence"/>
</dbReference>
<dbReference type="OrthoDB" id="2988956at2"/>
<dbReference type="EMBL" id="FORR01000029">
    <property type="protein sequence ID" value="SFJ87186.1"/>
    <property type="molecule type" value="Genomic_DNA"/>
</dbReference>
<dbReference type="InterPro" id="IPR058600">
    <property type="entry name" value="YhjD-like"/>
</dbReference>
<dbReference type="STRING" id="46223.SAMN05421852_1294"/>
<keyword evidence="2" id="KW-1185">Reference proteome</keyword>
<reference evidence="1 2" key="1">
    <citation type="submission" date="2016-10" db="EMBL/GenBank/DDBJ databases">
        <authorList>
            <person name="de Groot N.N."/>
        </authorList>
    </citation>
    <scope>NUCLEOTIDE SEQUENCE [LARGE SCALE GENOMIC DNA]</scope>
    <source>
        <strain evidence="1 2">DSM 44778</strain>
    </source>
</reference>
<dbReference type="Pfam" id="PF26325">
    <property type="entry name" value="YhjD"/>
    <property type="match status" value="1"/>
</dbReference>
<sequence>MLMEQGYQEFQQLVMRYIHLEVLILVLQQDLERIRLLKMGSIYAEWLGLVIDRINSDLGKMRRKMKSMNGKIVEVIQKEKTRLVKYKHRGYLYEEEYLNSLIKVECEKLLKQYLKNPC</sequence>
<evidence type="ECO:0000313" key="1">
    <source>
        <dbReference type="EMBL" id="SFJ87186.1"/>
    </source>
</evidence>
<protein>
    <submittedName>
        <fullName evidence="1">Uncharacterized protein</fullName>
    </submittedName>
</protein>
<gene>
    <name evidence="1" type="ORF">SAMN05421852_1294</name>
</gene>
<dbReference type="AlphaFoldDB" id="A0A1I3UYP6"/>
<proteinExistence type="predicted"/>
<organism evidence="1 2">
    <name type="scientific">Thermoflavimicrobium dichotomicum</name>
    <dbReference type="NCBI Taxonomy" id="46223"/>
    <lineage>
        <taxon>Bacteria</taxon>
        <taxon>Bacillati</taxon>
        <taxon>Bacillota</taxon>
        <taxon>Bacilli</taxon>
        <taxon>Bacillales</taxon>
        <taxon>Thermoactinomycetaceae</taxon>
        <taxon>Thermoflavimicrobium</taxon>
    </lineage>
</organism>
<dbReference type="RefSeq" id="WP_093231637.1">
    <property type="nucleotide sequence ID" value="NZ_FORR01000029.1"/>
</dbReference>
<name>A0A1I3UYP6_9BACL</name>
<accession>A0A1I3UYP6</accession>